<sequence length="336" mass="34915">MAKKLSTKQTLALSAAGLLVLGGATAGIVAGVNAQRGTEPERAAASSPFDLSAAANKDRVRLQPVAEAVAQLKESGFTPVTPGKLTVATSASAPPLSALASDDNTTPVGNEVDVAQLVADGLGLELNVVNVSWADWPLGVQSGKYDIVSSNVTVTDERKELFDFSSTRQDLLGFVVAESSKVSSITKAEDVSGLKLSVSSGTNQEKVLLQWNKDLEKAGKKPAELIYYDDFAAAYLAIDSGRIDGYLGPNPTALYQVAVAPGRKLVGTIEGGWPATAPIAIGTKKGNKLIKPINTVLNAAIKDGSYAKVLTRWGLNSEGLKTSEINPAGIPKSVGK</sequence>
<feature type="signal peptide" evidence="2">
    <location>
        <begin position="1"/>
        <end position="26"/>
    </location>
</feature>
<proteinExistence type="predicted"/>
<protein>
    <submittedName>
        <fullName evidence="4">ABC transporter substrate-binding protein</fullName>
    </submittedName>
</protein>
<dbReference type="CDD" id="cd01004">
    <property type="entry name" value="PBP2_MidA_like"/>
    <property type="match status" value="1"/>
</dbReference>
<feature type="domain" description="Solute-binding protein family 3/N-terminal" evidence="3">
    <location>
        <begin position="84"/>
        <end position="317"/>
    </location>
</feature>
<dbReference type="SUPFAM" id="SSF53850">
    <property type="entry name" value="Periplasmic binding protein-like II"/>
    <property type="match status" value="1"/>
</dbReference>
<dbReference type="PANTHER" id="PTHR35936:SF17">
    <property type="entry name" value="ARGININE-BINDING EXTRACELLULAR PROTEIN ARTP"/>
    <property type="match status" value="1"/>
</dbReference>
<dbReference type="EMBL" id="QQXK01000006">
    <property type="protein sequence ID" value="RII43056.1"/>
    <property type="molecule type" value="Genomic_DNA"/>
</dbReference>
<comment type="caution">
    <text evidence="4">The sequence shown here is derived from an EMBL/GenBank/DDBJ whole genome shotgun (WGS) entry which is preliminary data.</text>
</comment>
<evidence type="ECO:0000313" key="4">
    <source>
        <dbReference type="EMBL" id="RII43056.1"/>
    </source>
</evidence>
<feature type="chain" id="PRO_5017262370" evidence="2">
    <location>
        <begin position="27"/>
        <end position="336"/>
    </location>
</feature>
<dbReference type="AlphaFoldDB" id="A0A399JKL7"/>
<dbReference type="Proteomes" id="UP000265419">
    <property type="component" value="Unassembled WGS sequence"/>
</dbReference>
<gene>
    <name evidence="4" type="ORF">DWB68_04555</name>
</gene>
<reference evidence="4 5" key="1">
    <citation type="submission" date="2018-07" db="EMBL/GenBank/DDBJ databases">
        <title>Arthrobacter sp. nov., isolated from raw cow's milk with high bacterial count.</title>
        <authorList>
            <person name="Hahne J."/>
            <person name="Isele D."/>
            <person name="Lipski A."/>
        </authorList>
    </citation>
    <scope>NUCLEOTIDE SEQUENCE [LARGE SCALE GENOMIC DNA]</scope>
    <source>
        <strain evidence="4 5">JZ R-35</strain>
    </source>
</reference>
<evidence type="ECO:0000256" key="2">
    <source>
        <dbReference type="SAM" id="SignalP"/>
    </source>
</evidence>
<keyword evidence="5" id="KW-1185">Reference proteome</keyword>
<evidence type="ECO:0000259" key="3">
    <source>
        <dbReference type="SMART" id="SM00062"/>
    </source>
</evidence>
<accession>A0A399JKL7</accession>
<organism evidence="4 5">
    <name type="scientific">Galactobacter valiniphilus</name>
    <dbReference type="NCBI Taxonomy" id="2676122"/>
    <lineage>
        <taxon>Bacteria</taxon>
        <taxon>Bacillati</taxon>
        <taxon>Actinomycetota</taxon>
        <taxon>Actinomycetes</taxon>
        <taxon>Micrococcales</taxon>
        <taxon>Micrococcaceae</taxon>
        <taxon>Galactobacter</taxon>
    </lineage>
</organism>
<name>A0A399JKL7_9MICC</name>
<dbReference type="InterPro" id="IPR001638">
    <property type="entry name" value="Solute-binding_3/MltF_N"/>
</dbReference>
<dbReference type="Gene3D" id="3.40.190.10">
    <property type="entry name" value="Periplasmic binding protein-like II"/>
    <property type="match status" value="2"/>
</dbReference>
<dbReference type="PANTHER" id="PTHR35936">
    <property type="entry name" value="MEMBRANE-BOUND LYTIC MUREIN TRANSGLYCOSYLASE F"/>
    <property type="match status" value="1"/>
</dbReference>
<evidence type="ECO:0000313" key="5">
    <source>
        <dbReference type="Proteomes" id="UP000265419"/>
    </source>
</evidence>
<dbReference type="RefSeq" id="WP_119423961.1">
    <property type="nucleotide sequence ID" value="NZ_QQXK01000006.1"/>
</dbReference>
<keyword evidence="1 2" id="KW-0732">Signal</keyword>
<dbReference type="Pfam" id="PF00497">
    <property type="entry name" value="SBP_bac_3"/>
    <property type="match status" value="1"/>
</dbReference>
<dbReference type="SMART" id="SM00062">
    <property type="entry name" value="PBPb"/>
    <property type="match status" value="1"/>
</dbReference>
<evidence type="ECO:0000256" key="1">
    <source>
        <dbReference type="ARBA" id="ARBA00022729"/>
    </source>
</evidence>